<evidence type="ECO:0000256" key="7">
    <source>
        <dbReference type="ARBA" id="ARBA00022764"/>
    </source>
</evidence>
<dbReference type="Pfam" id="PF06537">
    <property type="entry name" value="DHOR"/>
    <property type="match status" value="1"/>
</dbReference>
<name>A0A1H8G2T5_9BACI</name>
<evidence type="ECO:0000256" key="12">
    <source>
        <dbReference type="ARBA" id="ARBA00073576"/>
    </source>
</evidence>
<dbReference type="SUPFAM" id="SSF46626">
    <property type="entry name" value="Cytochrome c"/>
    <property type="match status" value="2"/>
</dbReference>
<evidence type="ECO:0000256" key="15">
    <source>
        <dbReference type="SAM" id="SignalP"/>
    </source>
</evidence>
<feature type="binding site" description="axial binding residue" evidence="14">
    <location>
        <position position="87"/>
    </location>
    <ligand>
        <name>heme c</name>
        <dbReference type="ChEBI" id="CHEBI:61717"/>
        <label>1</label>
    </ligand>
    <ligandPart>
        <name>Fe</name>
        <dbReference type="ChEBI" id="CHEBI:18248"/>
    </ligandPart>
</feature>
<evidence type="ECO:0000256" key="1">
    <source>
        <dbReference type="ARBA" id="ARBA00004418"/>
    </source>
</evidence>
<feature type="signal peptide" evidence="15">
    <location>
        <begin position="1"/>
        <end position="27"/>
    </location>
</feature>
<keyword evidence="10 14" id="KW-0408">Iron</keyword>
<keyword evidence="5 14" id="KW-0479">Metal-binding</keyword>
<dbReference type="GO" id="GO:0042597">
    <property type="term" value="C:periplasmic space"/>
    <property type="evidence" value="ECO:0007669"/>
    <property type="project" value="UniProtKB-SubCell"/>
</dbReference>
<dbReference type="FunFam" id="1.10.760.10:FF:000019">
    <property type="entry name" value="Di-heme cytochrome C peroxidase"/>
    <property type="match status" value="1"/>
</dbReference>
<dbReference type="GO" id="GO:0046872">
    <property type="term" value="F:metal ion binding"/>
    <property type="evidence" value="ECO:0007669"/>
    <property type="project" value="UniProtKB-KW"/>
</dbReference>
<dbReference type="GO" id="GO:0009055">
    <property type="term" value="F:electron transfer activity"/>
    <property type="evidence" value="ECO:0007669"/>
    <property type="project" value="InterPro"/>
</dbReference>
<dbReference type="Pfam" id="PF03150">
    <property type="entry name" value="CCP_MauG"/>
    <property type="match status" value="1"/>
</dbReference>
<organism evidence="17 18">
    <name type="scientific">Mesobacillus persicus</name>
    <dbReference type="NCBI Taxonomy" id="930146"/>
    <lineage>
        <taxon>Bacteria</taxon>
        <taxon>Bacillati</taxon>
        <taxon>Bacillota</taxon>
        <taxon>Bacilli</taxon>
        <taxon>Bacillales</taxon>
        <taxon>Bacillaceae</taxon>
        <taxon>Mesobacillus</taxon>
    </lineage>
</organism>
<feature type="binding site" description="covalent" evidence="13">
    <location>
        <position position="83"/>
    </location>
    <ligand>
        <name>heme c</name>
        <dbReference type="ChEBI" id="CHEBI:61717"/>
        <label>1</label>
    </ligand>
</feature>
<dbReference type="PROSITE" id="PS51257">
    <property type="entry name" value="PROKAR_LIPOPROTEIN"/>
    <property type="match status" value="1"/>
</dbReference>
<dbReference type="EMBL" id="FOBW01000012">
    <property type="protein sequence ID" value="SEN38401.1"/>
    <property type="molecule type" value="Genomic_DNA"/>
</dbReference>
<dbReference type="PANTHER" id="PTHR30600">
    <property type="entry name" value="CYTOCHROME C PEROXIDASE-RELATED"/>
    <property type="match status" value="1"/>
</dbReference>
<evidence type="ECO:0000256" key="8">
    <source>
        <dbReference type="ARBA" id="ARBA00022982"/>
    </source>
</evidence>
<keyword evidence="18" id="KW-1185">Reference proteome</keyword>
<dbReference type="PROSITE" id="PS51007">
    <property type="entry name" value="CYTC"/>
    <property type="match status" value="2"/>
</dbReference>
<feature type="chain" id="PRO_5038923920" description="Methylamine utilization protein MauG" evidence="15">
    <location>
        <begin position="28"/>
        <end position="344"/>
    </location>
</feature>
<evidence type="ECO:0000256" key="3">
    <source>
        <dbReference type="ARBA" id="ARBA00022448"/>
    </source>
</evidence>
<dbReference type="InterPro" id="IPR036909">
    <property type="entry name" value="Cyt_c-like_dom_sf"/>
</dbReference>
<sequence>MKSLKLKIFSLLLLAVGLVACSNTEEAKAPEQEEKPDITVSSLLVPIGDVPVPEDNPMTDDAIELGKTLFFDHRLSGDNKQSCATCHIPGAGYGDNRAKFVGHEGFEGPRNSPTVINSGYYTSNFWDGRAASLEEQALGPIESAVEMNQPLDELVEKLAAIEGYEELFREAFGGPITLDNVAKAIAAFERTIVVQDTAFDRFLEGDNDALSAQEIRGLDLFQGKASCISCHQGENLSDNKFHNIGLSGDEGRMAITGEASDEGAFRTAGLYGITHTAPYMHDGRFETLEEVVDYYNHGGEDNPNKSSFIFELNLTDDEKADLVAFLKVLGGEPPIVTPPSLPGM</sequence>
<comment type="function">
    <text evidence="11">Involved in methylamine metabolism. Essential for the maturation of the beta subunit of MADH, presumably via a step in the biosynthesis of tryptophan tryptophylquinone (TTQ), the cofactor of MADH.</text>
</comment>
<dbReference type="InterPro" id="IPR009056">
    <property type="entry name" value="Cyt_c-like_dom"/>
</dbReference>
<dbReference type="Proteomes" id="UP000198553">
    <property type="component" value="Unassembled WGS sequence"/>
</dbReference>
<comment type="PTM">
    <text evidence="13">Binds 2 heme groups per subunit.</text>
</comment>
<evidence type="ECO:0000256" key="6">
    <source>
        <dbReference type="ARBA" id="ARBA00022729"/>
    </source>
</evidence>
<keyword evidence="4 13" id="KW-0349">Heme</keyword>
<dbReference type="GO" id="GO:0020037">
    <property type="term" value="F:heme binding"/>
    <property type="evidence" value="ECO:0007669"/>
    <property type="project" value="InterPro"/>
</dbReference>
<dbReference type="GO" id="GO:0004130">
    <property type="term" value="F:cytochrome-c peroxidase activity"/>
    <property type="evidence" value="ECO:0007669"/>
    <property type="project" value="TreeGrafter"/>
</dbReference>
<protein>
    <recommendedName>
        <fullName evidence="12">Methylamine utilization protein MauG</fullName>
    </recommendedName>
</protein>
<keyword evidence="8" id="KW-0249">Electron transport</keyword>
<evidence type="ECO:0000256" key="2">
    <source>
        <dbReference type="ARBA" id="ARBA00004856"/>
    </source>
</evidence>
<feature type="binding site" description="axial binding residue" evidence="14">
    <location>
        <position position="103"/>
    </location>
    <ligand>
        <name>heme c</name>
        <dbReference type="ChEBI" id="CHEBI:61717"/>
        <label>1</label>
    </ligand>
    <ligandPart>
        <name>Fe</name>
        <dbReference type="ChEBI" id="CHEBI:18248"/>
    </ligandPart>
</feature>
<dbReference type="AlphaFoldDB" id="A0A1H8G2T5"/>
<keyword evidence="6 15" id="KW-0732">Signal</keyword>
<keyword evidence="3" id="KW-0813">Transport</keyword>
<evidence type="ECO:0000256" key="4">
    <source>
        <dbReference type="ARBA" id="ARBA00022617"/>
    </source>
</evidence>
<accession>A0A1H8G2T5</accession>
<dbReference type="PIRSF" id="PIRSF000294">
    <property type="entry name" value="Cytochrome-c_peroxidase"/>
    <property type="match status" value="1"/>
</dbReference>
<evidence type="ECO:0000256" key="9">
    <source>
        <dbReference type="ARBA" id="ARBA00023002"/>
    </source>
</evidence>
<evidence type="ECO:0000256" key="11">
    <source>
        <dbReference type="ARBA" id="ARBA00058991"/>
    </source>
</evidence>
<dbReference type="InterPro" id="IPR051395">
    <property type="entry name" value="Cytochrome_c_Peroxidase/MauG"/>
</dbReference>
<keyword evidence="17" id="KW-0575">Peroxidase</keyword>
<evidence type="ECO:0000313" key="18">
    <source>
        <dbReference type="Proteomes" id="UP000198553"/>
    </source>
</evidence>
<dbReference type="STRING" id="930146.SAMN05192533_11271"/>
<dbReference type="InterPro" id="IPR026259">
    <property type="entry name" value="MauG/Cytc_peroxidase"/>
</dbReference>
<evidence type="ECO:0000313" key="17">
    <source>
        <dbReference type="EMBL" id="SEN38401.1"/>
    </source>
</evidence>
<dbReference type="Gene3D" id="1.10.760.10">
    <property type="entry name" value="Cytochrome c-like domain"/>
    <property type="match status" value="2"/>
</dbReference>
<comment type="pathway">
    <text evidence="2">One-carbon metabolism; methylamine degradation.</text>
</comment>
<evidence type="ECO:0000256" key="14">
    <source>
        <dbReference type="PIRSR" id="PIRSR000294-2"/>
    </source>
</evidence>
<evidence type="ECO:0000256" key="5">
    <source>
        <dbReference type="ARBA" id="ARBA00022723"/>
    </source>
</evidence>
<dbReference type="RefSeq" id="WP_090748083.1">
    <property type="nucleotide sequence ID" value="NZ_FOBW01000012.1"/>
</dbReference>
<keyword evidence="7" id="KW-0574">Periplasm</keyword>
<gene>
    <name evidence="17" type="ORF">SAMN05192533_11271</name>
</gene>
<comment type="subcellular location">
    <subcellularLocation>
        <location evidence="1">Periplasm</location>
    </subcellularLocation>
</comment>
<reference evidence="18" key="1">
    <citation type="submission" date="2016-10" db="EMBL/GenBank/DDBJ databases">
        <authorList>
            <person name="Varghese N."/>
            <person name="Submissions S."/>
        </authorList>
    </citation>
    <scope>NUCLEOTIDE SEQUENCE [LARGE SCALE GENOMIC DNA]</scope>
    <source>
        <strain evidence="18">B48,IBRC-M 10115,DSM 25386,CECT 8001</strain>
    </source>
</reference>
<dbReference type="PANTHER" id="PTHR30600:SF10">
    <property type="entry name" value="BLL6722 PROTEIN"/>
    <property type="match status" value="1"/>
</dbReference>
<evidence type="ECO:0000256" key="13">
    <source>
        <dbReference type="PIRSR" id="PIRSR000294-1"/>
    </source>
</evidence>
<feature type="domain" description="Cytochrome c" evidence="16">
    <location>
        <begin position="61"/>
        <end position="192"/>
    </location>
</feature>
<dbReference type="InterPro" id="IPR010538">
    <property type="entry name" value="DHOR"/>
</dbReference>
<dbReference type="OrthoDB" id="9772811at2"/>
<keyword evidence="9" id="KW-0560">Oxidoreductase</keyword>
<comment type="cofactor">
    <cofactor evidence="13">
        <name>heme</name>
        <dbReference type="ChEBI" id="CHEBI:30413"/>
    </cofactor>
    <text evidence="13">Binds 2 heme groups.</text>
</comment>
<feature type="binding site" description="covalent" evidence="13">
    <location>
        <position position="86"/>
    </location>
    <ligand>
        <name>heme c</name>
        <dbReference type="ChEBI" id="CHEBI:61717"/>
        <label>1</label>
    </ligand>
</feature>
<dbReference type="InterPro" id="IPR004852">
    <property type="entry name" value="Di-haem_cyt_c_peroxidsae"/>
</dbReference>
<feature type="binding site" description="axial binding residue" evidence="14">
    <location>
        <position position="231"/>
    </location>
    <ligand>
        <name>heme c</name>
        <dbReference type="ChEBI" id="CHEBI:61717"/>
        <label>2</label>
    </ligand>
    <ligandPart>
        <name>Fe</name>
        <dbReference type="ChEBI" id="CHEBI:18248"/>
    </ligandPart>
</feature>
<proteinExistence type="predicted"/>
<feature type="binding site" description="covalent" evidence="13">
    <location>
        <position position="227"/>
    </location>
    <ligand>
        <name>heme c</name>
        <dbReference type="ChEBI" id="CHEBI:61717"/>
        <label>2</label>
    </ligand>
</feature>
<feature type="binding site" description="covalent" evidence="13">
    <location>
        <position position="230"/>
    </location>
    <ligand>
        <name>heme c</name>
        <dbReference type="ChEBI" id="CHEBI:61717"/>
        <label>2</label>
    </ligand>
</feature>
<evidence type="ECO:0000259" key="16">
    <source>
        <dbReference type="PROSITE" id="PS51007"/>
    </source>
</evidence>
<evidence type="ECO:0000256" key="10">
    <source>
        <dbReference type="ARBA" id="ARBA00023004"/>
    </source>
</evidence>
<feature type="domain" description="Cytochrome c" evidence="16">
    <location>
        <begin position="212"/>
        <end position="330"/>
    </location>
</feature>